<evidence type="ECO:0000256" key="7">
    <source>
        <dbReference type="ARBA" id="ARBA00022741"/>
    </source>
</evidence>
<gene>
    <name evidence="11" type="ORF">MNBD_GAMMA19-1094</name>
</gene>
<reference evidence="11" key="1">
    <citation type="submission" date="2018-06" db="EMBL/GenBank/DDBJ databases">
        <authorList>
            <person name="Zhirakovskaya E."/>
        </authorList>
    </citation>
    <scope>NUCLEOTIDE SEQUENCE</scope>
</reference>
<dbReference type="GO" id="GO:0005737">
    <property type="term" value="C:cytoplasm"/>
    <property type="evidence" value="ECO:0007669"/>
    <property type="project" value="UniProtKB-SubCell"/>
</dbReference>
<name>A0A3B1BCJ4_9ZZZZ</name>
<keyword evidence="7" id="KW-0547">Nucleotide-binding</keyword>
<evidence type="ECO:0000256" key="5">
    <source>
        <dbReference type="ARBA" id="ARBA00022694"/>
    </source>
</evidence>
<dbReference type="AlphaFoldDB" id="A0A3B1BCJ4"/>
<dbReference type="SUPFAM" id="SSF52540">
    <property type="entry name" value="P-loop containing nucleoside triphosphate hydrolases"/>
    <property type="match status" value="1"/>
</dbReference>
<accession>A0A3B1BCJ4</accession>
<evidence type="ECO:0000256" key="2">
    <source>
        <dbReference type="ARBA" id="ARBA00007599"/>
    </source>
</evidence>
<proteinExistence type="inferred from homology"/>
<dbReference type="InterPro" id="IPR027417">
    <property type="entry name" value="P-loop_NTPase"/>
</dbReference>
<evidence type="ECO:0000256" key="9">
    <source>
        <dbReference type="ARBA" id="ARBA00022842"/>
    </source>
</evidence>
<dbReference type="Gene3D" id="3.40.50.300">
    <property type="entry name" value="P-loop containing nucleotide triphosphate hydrolases"/>
    <property type="match status" value="1"/>
</dbReference>
<comment type="similarity">
    <text evidence="2">Belongs to the TsaE family.</text>
</comment>
<evidence type="ECO:0000256" key="3">
    <source>
        <dbReference type="ARBA" id="ARBA00019010"/>
    </source>
</evidence>
<sequence length="164" mass="18001">MSSTTLTVPDEPAMLVLGERIADALRAETEQGCVIYLHGELGAGKTTLTRAILKNLGVTGRIKSPTYTLVEPYELPDKATARVAYHFDLYRLADPEELEFLGVRDYFSSDAVVLVEWPERGEGVLATADVHIHIHYPAASAGEGRTVVIQAADTEHAHWVRSLM</sequence>
<evidence type="ECO:0000256" key="8">
    <source>
        <dbReference type="ARBA" id="ARBA00022840"/>
    </source>
</evidence>
<dbReference type="PANTHER" id="PTHR33540">
    <property type="entry name" value="TRNA THREONYLCARBAMOYLADENOSINE BIOSYNTHESIS PROTEIN TSAE"/>
    <property type="match status" value="1"/>
</dbReference>
<dbReference type="Pfam" id="PF02367">
    <property type="entry name" value="TsaE"/>
    <property type="match status" value="1"/>
</dbReference>
<protein>
    <recommendedName>
        <fullName evidence="3">tRNA threonylcarbamoyladenosine biosynthesis protein TsaE</fullName>
    </recommendedName>
    <alternativeName>
        <fullName evidence="10">t(6)A37 threonylcarbamoyladenosine biosynthesis protein TsaE</fullName>
    </alternativeName>
</protein>
<evidence type="ECO:0000313" key="11">
    <source>
        <dbReference type="EMBL" id="VAX04045.1"/>
    </source>
</evidence>
<dbReference type="InterPro" id="IPR003442">
    <property type="entry name" value="T6A_TsaE"/>
</dbReference>
<keyword evidence="4" id="KW-0963">Cytoplasm</keyword>
<dbReference type="GO" id="GO:0002949">
    <property type="term" value="P:tRNA threonylcarbamoyladenosine modification"/>
    <property type="evidence" value="ECO:0007669"/>
    <property type="project" value="InterPro"/>
</dbReference>
<dbReference type="NCBIfam" id="TIGR00150">
    <property type="entry name" value="T6A_YjeE"/>
    <property type="match status" value="1"/>
</dbReference>
<dbReference type="GO" id="GO:0005524">
    <property type="term" value="F:ATP binding"/>
    <property type="evidence" value="ECO:0007669"/>
    <property type="project" value="UniProtKB-KW"/>
</dbReference>
<evidence type="ECO:0000256" key="6">
    <source>
        <dbReference type="ARBA" id="ARBA00022723"/>
    </source>
</evidence>
<dbReference type="PANTHER" id="PTHR33540:SF2">
    <property type="entry name" value="TRNA THREONYLCARBAMOYLADENOSINE BIOSYNTHESIS PROTEIN TSAE"/>
    <property type="match status" value="1"/>
</dbReference>
<comment type="subcellular location">
    <subcellularLocation>
        <location evidence="1">Cytoplasm</location>
    </subcellularLocation>
</comment>
<dbReference type="GO" id="GO:0046872">
    <property type="term" value="F:metal ion binding"/>
    <property type="evidence" value="ECO:0007669"/>
    <property type="project" value="UniProtKB-KW"/>
</dbReference>
<evidence type="ECO:0000256" key="1">
    <source>
        <dbReference type="ARBA" id="ARBA00004496"/>
    </source>
</evidence>
<organism evidence="11">
    <name type="scientific">hydrothermal vent metagenome</name>
    <dbReference type="NCBI Taxonomy" id="652676"/>
    <lineage>
        <taxon>unclassified sequences</taxon>
        <taxon>metagenomes</taxon>
        <taxon>ecological metagenomes</taxon>
    </lineage>
</organism>
<keyword evidence="5" id="KW-0819">tRNA processing</keyword>
<keyword evidence="6" id="KW-0479">Metal-binding</keyword>
<dbReference type="EMBL" id="UOFV01000444">
    <property type="protein sequence ID" value="VAX04045.1"/>
    <property type="molecule type" value="Genomic_DNA"/>
</dbReference>
<evidence type="ECO:0000256" key="4">
    <source>
        <dbReference type="ARBA" id="ARBA00022490"/>
    </source>
</evidence>
<keyword evidence="8" id="KW-0067">ATP-binding</keyword>
<keyword evidence="9" id="KW-0460">Magnesium</keyword>
<evidence type="ECO:0000256" key="10">
    <source>
        <dbReference type="ARBA" id="ARBA00032441"/>
    </source>
</evidence>